<dbReference type="InterPro" id="IPR011004">
    <property type="entry name" value="Trimer_LpxA-like_sf"/>
</dbReference>
<dbReference type="PANTHER" id="PTHR43300">
    <property type="entry name" value="ACETYLTRANSFERASE"/>
    <property type="match status" value="1"/>
</dbReference>
<sequence length="208" mass="22409">MKNLAIIGSGDLGQLIAYHSTTSYTVVGYIDDFAEKDSFVENLPILGTVNDIEELYQNSIFDELIIAIGYKHFDLRARLYNQFSKNIPFATIIHPSSVIDSSCKIGSGVFVLPGVVVDRKVVIQDNVLLNVGVTIAHDSFIGKHSFISPSVAIAGFVNIGEKCNIGINTTVIDNVTITSNVQTGGGTVVINDLTLAGLYVGNPSRFIK</sequence>
<evidence type="ECO:0000259" key="2">
    <source>
        <dbReference type="Pfam" id="PF17836"/>
    </source>
</evidence>
<dbReference type="Gene3D" id="2.160.10.10">
    <property type="entry name" value="Hexapeptide repeat proteins"/>
    <property type="match status" value="1"/>
</dbReference>
<proteinExistence type="inferred from homology"/>
<accession>A0ABU2YEH3</accession>
<dbReference type="InterPro" id="IPR050179">
    <property type="entry name" value="Trans_hexapeptide_repeat"/>
</dbReference>
<organism evidence="3 4">
    <name type="scientific">Patiriisocius hiemis</name>
    <dbReference type="NCBI Taxonomy" id="3075604"/>
    <lineage>
        <taxon>Bacteria</taxon>
        <taxon>Pseudomonadati</taxon>
        <taxon>Bacteroidota</taxon>
        <taxon>Flavobacteriia</taxon>
        <taxon>Flavobacteriales</taxon>
        <taxon>Flavobacteriaceae</taxon>
        <taxon>Patiriisocius</taxon>
    </lineage>
</organism>
<feature type="domain" description="PglD N-terminal" evidence="2">
    <location>
        <begin position="3"/>
        <end position="82"/>
    </location>
</feature>
<dbReference type="Pfam" id="PF17836">
    <property type="entry name" value="PglD_N"/>
    <property type="match status" value="1"/>
</dbReference>
<dbReference type="PANTHER" id="PTHR43300:SF7">
    <property type="entry name" value="UDP-N-ACETYLBACILLOSAMINE N-ACETYLTRANSFERASE"/>
    <property type="match status" value="1"/>
</dbReference>
<dbReference type="SUPFAM" id="SSF51161">
    <property type="entry name" value="Trimeric LpxA-like enzymes"/>
    <property type="match status" value="1"/>
</dbReference>
<evidence type="ECO:0000256" key="1">
    <source>
        <dbReference type="ARBA" id="ARBA00007274"/>
    </source>
</evidence>
<evidence type="ECO:0000313" key="3">
    <source>
        <dbReference type="EMBL" id="MDT0556049.1"/>
    </source>
</evidence>
<dbReference type="EMBL" id="JAVRHZ010000004">
    <property type="protein sequence ID" value="MDT0556049.1"/>
    <property type="molecule type" value="Genomic_DNA"/>
</dbReference>
<keyword evidence="4" id="KW-1185">Reference proteome</keyword>
<reference evidence="3 4" key="1">
    <citation type="submission" date="2023-09" db="EMBL/GenBank/DDBJ databases">
        <authorList>
            <person name="Rey-Velasco X."/>
        </authorList>
    </citation>
    <scope>NUCLEOTIDE SEQUENCE [LARGE SCALE GENOMIC DNA]</scope>
    <source>
        <strain evidence="3 4">W242</strain>
    </source>
</reference>
<protein>
    <submittedName>
        <fullName evidence="3">NeuD/PglB/VioB family sugar acetyltransferase</fullName>
    </submittedName>
</protein>
<dbReference type="InterPro" id="IPR020019">
    <property type="entry name" value="AcTrfase_PglD-like"/>
</dbReference>
<dbReference type="RefSeq" id="WP_311333002.1">
    <property type="nucleotide sequence ID" value="NZ_JAVRHZ010000004.1"/>
</dbReference>
<name>A0ABU2YEH3_9FLAO</name>
<dbReference type="NCBIfam" id="TIGR03570">
    <property type="entry name" value="NeuD_NnaD"/>
    <property type="match status" value="1"/>
</dbReference>
<dbReference type="Proteomes" id="UP001254488">
    <property type="component" value="Unassembled WGS sequence"/>
</dbReference>
<dbReference type="Gene3D" id="3.40.50.20">
    <property type="match status" value="1"/>
</dbReference>
<dbReference type="CDD" id="cd03360">
    <property type="entry name" value="LbH_AT_putative"/>
    <property type="match status" value="1"/>
</dbReference>
<evidence type="ECO:0000313" key="4">
    <source>
        <dbReference type="Proteomes" id="UP001254488"/>
    </source>
</evidence>
<gene>
    <name evidence="3" type="ORF">RM538_08545</name>
</gene>
<comment type="similarity">
    <text evidence="1">Belongs to the transferase hexapeptide repeat family.</text>
</comment>
<dbReference type="InterPro" id="IPR041561">
    <property type="entry name" value="PglD_N"/>
</dbReference>
<comment type="caution">
    <text evidence="3">The sequence shown here is derived from an EMBL/GenBank/DDBJ whole genome shotgun (WGS) entry which is preliminary data.</text>
</comment>